<dbReference type="SUPFAM" id="SSF52833">
    <property type="entry name" value="Thioredoxin-like"/>
    <property type="match status" value="1"/>
</dbReference>
<dbReference type="InterPro" id="IPR036249">
    <property type="entry name" value="Thioredoxin-like_sf"/>
</dbReference>
<dbReference type="PANTHER" id="PTHR45663">
    <property type="entry name" value="GEO12009P1"/>
    <property type="match status" value="1"/>
</dbReference>
<feature type="active site" description="Nucleophile" evidence="8">
    <location>
        <position position="24"/>
    </location>
</feature>
<dbReference type="EMBL" id="FQVQ01000018">
    <property type="protein sequence ID" value="SHF75249.1"/>
    <property type="molecule type" value="Genomic_DNA"/>
</dbReference>
<keyword evidence="2" id="KW-0813">Transport</keyword>
<dbReference type="InterPro" id="IPR017937">
    <property type="entry name" value="Thioredoxin_CS"/>
</dbReference>
<accession>A0A1M5E7M2</accession>
<dbReference type="InterPro" id="IPR013766">
    <property type="entry name" value="Thioredoxin_domain"/>
</dbReference>
<feature type="site" description="Deprotonates C-terminal active site Cys" evidence="8">
    <location>
        <position position="18"/>
    </location>
</feature>
<dbReference type="Gene3D" id="3.40.30.10">
    <property type="entry name" value="Glutaredoxin"/>
    <property type="match status" value="1"/>
</dbReference>
<evidence type="ECO:0000313" key="11">
    <source>
        <dbReference type="EMBL" id="SHF75249.1"/>
    </source>
</evidence>
<evidence type="ECO:0000256" key="6">
    <source>
        <dbReference type="NCBIfam" id="TIGR01068"/>
    </source>
</evidence>
<keyword evidence="5 9" id="KW-0676">Redox-active center</keyword>
<keyword evidence="3" id="KW-0249">Electron transport</keyword>
<dbReference type="RefSeq" id="WP_073365058.1">
    <property type="nucleotide sequence ID" value="NZ_FQVQ01000018.1"/>
</dbReference>
<dbReference type="OrthoDB" id="9790390at2"/>
<proteinExistence type="inferred from homology"/>
<dbReference type="STRING" id="1124188.SAMN05444377_1183"/>
<keyword evidence="4 9" id="KW-1015">Disulfide bond</keyword>
<keyword evidence="12" id="KW-1185">Reference proteome</keyword>
<feature type="disulfide bond" description="Redox-active" evidence="9">
    <location>
        <begin position="24"/>
        <end position="27"/>
    </location>
</feature>
<evidence type="ECO:0000313" key="12">
    <source>
        <dbReference type="Proteomes" id="UP000184147"/>
    </source>
</evidence>
<dbReference type="PRINTS" id="PR00421">
    <property type="entry name" value="THIOREDOXIN"/>
</dbReference>
<comment type="similarity">
    <text evidence="1 7">Belongs to the thioredoxin family.</text>
</comment>
<name>A0A1M5E7M2_9FLAO</name>
<dbReference type="AlphaFoldDB" id="A0A1M5E7M2"/>
<evidence type="ECO:0000256" key="1">
    <source>
        <dbReference type="ARBA" id="ARBA00008987"/>
    </source>
</evidence>
<evidence type="ECO:0000259" key="10">
    <source>
        <dbReference type="PROSITE" id="PS51352"/>
    </source>
</evidence>
<reference evidence="11 12" key="1">
    <citation type="submission" date="2016-11" db="EMBL/GenBank/DDBJ databases">
        <authorList>
            <person name="Jaros S."/>
            <person name="Januszkiewicz K."/>
            <person name="Wedrychowicz H."/>
        </authorList>
    </citation>
    <scope>NUCLEOTIDE SEQUENCE [LARGE SCALE GENOMIC DNA]</scope>
    <source>
        <strain evidence="11 12">DSM 25660</strain>
    </source>
</reference>
<evidence type="ECO:0000256" key="9">
    <source>
        <dbReference type="PIRSR" id="PIRSR000077-4"/>
    </source>
</evidence>
<feature type="site" description="Contributes to redox potential value" evidence="8">
    <location>
        <position position="25"/>
    </location>
</feature>
<feature type="active site" description="Nucleophile" evidence="8">
    <location>
        <position position="27"/>
    </location>
</feature>
<evidence type="ECO:0000256" key="5">
    <source>
        <dbReference type="ARBA" id="ARBA00023284"/>
    </source>
</evidence>
<dbReference type="CDD" id="cd02947">
    <property type="entry name" value="TRX_family"/>
    <property type="match status" value="1"/>
</dbReference>
<feature type="domain" description="Thioredoxin" evidence="10">
    <location>
        <begin position="1"/>
        <end position="100"/>
    </location>
</feature>
<dbReference type="GO" id="GO:0045454">
    <property type="term" value="P:cell redox homeostasis"/>
    <property type="evidence" value="ECO:0007669"/>
    <property type="project" value="TreeGrafter"/>
</dbReference>
<gene>
    <name evidence="11" type="ORF">SAMN05444377_1183</name>
</gene>
<evidence type="ECO:0000256" key="7">
    <source>
        <dbReference type="PIRNR" id="PIRNR000077"/>
    </source>
</evidence>
<dbReference type="PROSITE" id="PS00194">
    <property type="entry name" value="THIOREDOXIN_1"/>
    <property type="match status" value="1"/>
</dbReference>
<dbReference type="PROSITE" id="PS51352">
    <property type="entry name" value="THIOREDOXIN_2"/>
    <property type="match status" value="1"/>
</dbReference>
<dbReference type="NCBIfam" id="TIGR01068">
    <property type="entry name" value="thioredoxin"/>
    <property type="match status" value="1"/>
</dbReference>
<dbReference type="Pfam" id="PF00085">
    <property type="entry name" value="Thioredoxin"/>
    <property type="match status" value="1"/>
</dbReference>
<dbReference type="Proteomes" id="UP000184147">
    <property type="component" value="Unassembled WGS sequence"/>
</dbReference>
<dbReference type="PANTHER" id="PTHR45663:SF11">
    <property type="entry name" value="GEO12009P1"/>
    <property type="match status" value="1"/>
</dbReference>
<evidence type="ECO:0000256" key="2">
    <source>
        <dbReference type="ARBA" id="ARBA00022448"/>
    </source>
</evidence>
<dbReference type="PIRSF" id="PIRSF000077">
    <property type="entry name" value="Thioredoxin"/>
    <property type="match status" value="1"/>
</dbReference>
<feature type="site" description="Contributes to redox potential value" evidence="8">
    <location>
        <position position="26"/>
    </location>
</feature>
<evidence type="ECO:0000256" key="3">
    <source>
        <dbReference type="ARBA" id="ARBA00022982"/>
    </source>
</evidence>
<dbReference type="FunFam" id="3.40.30.10:FF:000001">
    <property type="entry name" value="Thioredoxin"/>
    <property type="match status" value="1"/>
</dbReference>
<dbReference type="GO" id="GO:0015035">
    <property type="term" value="F:protein-disulfide reductase activity"/>
    <property type="evidence" value="ECO:0007669"/>
    <property type="project" value="UniProtKB-UniRule"/>
</dbReference>
<dbReference type="GO" id="GO:0005829">
    <property type="term" value="C:cytosol"/>
    <property type="evidence" value="ECO:0007669"/>
    <property type="project" value="TreeGrafter"/>
</dbReference>
<evidence type="ECO:0000256" key="8">
    <source>
        <dbReference type="PIRSR" id="PIRSR000077-1"/>
    </source>
</evidence>
<sequence length="101" mass="11233">MNSSFGELINADKPVLIDFYATWCGPCQMLAPILKEVKDALGDSVSIVKVDVDKNQDLAAMQQVRGVPTLMLYQKGQLLWRQSGLVSKEQLVQTIEAKRLP</sequence>
<evidence type="ECO:0000256" key="4">
    <source>
        <dbReference type="ARBA" id="ARBA00023157"/>
    </source>
</evidence>
<dbReference type="InterPro" id="IPR005746">
    <property type="entry name" value="Thioredoxin"/>
</dbReference>
<organism evidence="11 12">
    <name type="scientific">Flavobacterium fontis</name>
    <dbReference type="NCBI Taxonomy" id="1124188"/>
    <lineage>
        <taxon>Bacteria</taxon>
        <taxon>Pseudomonadati</taxon>
        <taxon>Bacteroidota</taxon>
        <taxon>Flavobacteriia</taxon>
        <taxon>Flavobacteriales</taxon>
        <taxon>Flavobacteriaceae</taxon>
        <taxon>Flavobacterium</taxon>
    </lineage>
</organism>
<protein>
    <recommendedName>
        <fullName evidence="6 7">Thioredoxin</fullName>
    </recommendedName>
</protein>